<dbReference type="InterPro" id="IPR010227">
    <property type="entry name" value="NADH_Q_OxRdtase_chainM/4"/>
</dbReference>
<dbReference type="GO" id="GO:0003954">
    <property type="term" value="F:NADH dehydrogenase activity"/>
    <property type="evidence" value="ECO:0007669"/>
    <property type="project" value="TreeGrafter"/>
</dbReference>
<feature type="transmembrane region" description="Helical" evidence="7">
    <location>
        <begin position="107"/>
        <end position="125"/>
    </location>
</feature>
<dbReference type="GO" id="GO:0031966">
    <property type="term" value="C:mitochondrial membrane"/>
    <property type="evidence" value="ECO:0007669"/>
    <property type="project" value="UniProtKB-SubCell"/>
</dbReference>
<evidence type="ECO:0000256" key="3">
    <source>
        <dbReference type="ARBA" id="ARBA00009025"/>
    </source>
</evidence>
<sequence length="488" mass="55821">MILILTSIMPLFGVLTLSLIPNVNTFLCRNVALIFSCFTFVLSLLMWLSFDSSFDSFQFFYTINWLPLFNLYYTIGVDGISLFFIILTAFLTSICILISWSSVTYYLKEYLVCFLLLEFFLIQVFCVLDLFLFYIFFESVLMPMFLIVGVWGSRERKIRAAYQFFLYTLLGSILMLLGILIIYFQVGTTDLQILWHSEFSGKKQVILWLTFFLSFAVKVPMIPFHIWLPEAHAEAPTGGSVILAGILLKLGGYGFLRFSITLFPTATIFFTPFIFILSLIAVVYASLTTLRQVDLKKIIAYSSISHMGFVTMGMFTLNLQGIEGSILLMISHGLVSSALFLCVGILYDRYHTRTIKYYSGLVQVMPIFTTLFLFFTFSNIAFPGTSSFVGELLIFLSLFQSSTFLTFFSGLGIILSAAYSIWLFNRVVFGSLKLEYFNVFQDVSRREFFILGSIALPVLWIGVYPEVILNEFHISVFNLIEQLNYVKK</sequence>
<evidence type="ECO:0000259" key="8">
    <source>
        <dbReference type="Pfam" id="PF00361"/>
    </source>
</evidence>
<organism evidence="9">
    <name type="scientific">Kumanoa mahlacensis</name>
    <dbReference type="NCBI Taxonomy" id="1196387"/>
    <lineage>
        <taxon>Eukaryota</taxon>
        <taxon>Rhodophyta</taxon>
        <taxon>Florideophyceae</taxon>
        <taxon>Nemaliophycidae</taxon>
        <taxon>Batrachospermales</taxon>
        <taxon>Batrachospermaceae</taxon>
        <taxon>Kumanoa</taxon>
    </lineage>
</organism>
<comment type="function">
    <text evidence="1">Core subunit of the mitochondrial membrane respiratory chain NADH dehydrogenase (Complex I) that is believed to belong to the minimal assembly required for catalysis. Complex I functions in the transfer of electrons from NADH to the respiratory chain. The immediate electron acceptor for the enzyme is believed to be ubiquinone.</text>
</comment>
<comment type="similarity">
    <text evidence="3 7">Belongs to the complex I subunit 4 family.</text>
</comment>
<feature type="transmembrane region" description="Helical" evidence="7">
    <location>
        <begin position="359"/>
        <end position="382"/>
    </location>
</feature>
<dbReference type="PANTHER" id="PTHR43507">
    <property type="entry name" value="NADH-UBIQUINONE OXIDOREDUCTASE CHAIN 4"/>
    <property type="match status" value="1"/>
</dbReference>
<dbReference type="InterPro" id="IPR003918">
    <property type="entry name" value="NADH_UbQ_OxRdtase"/>
</dbReference>
<keyword evidence="6 7" id="KW-0472">Membrane</keyword>
<keyword evidence="7" id="KW-0679">Respiratory chain</keyword>
<keyword evidence="7" id="KW-0813">Transport</keyword>
<dbReference type="PANTHER" id="PTHR43507:SF1">
    <property type="entry name" value="NADH-UBIQUINONE OXIDOREDUCTASE CHAIN 4"/>
    <property type="match status" value="1"/>
</dbReference>
<comment type="subcellular location">
    <subcellularLocation>
        <location evidence="2">Membrane</location>
        <topology evidence="2">Multi-pass membrane protein</topology>
    </subcellularLocation>
    <subcellularLocation>
        <location evidence="7">Mitochondrion membrane</location>
        <topology evidence="7">Multi-pass membrane protein</topology>
    </subcellularLocation>
</comment>
<feature type="transmembrane region" description="Helical" evidence="7">
    <location>
        <begin position="81"/>
        <end position="100"/>
    </location>
</feature>
<dbReference type="Pfam" id="PF00361">
    <property type="entry name" value="Proton_antipo_M"/>
    <property type="match status" value="1"/>
</dbReference>
<dbReference type="GeneID" id="38089385"/>
<evidence type="ECO:0000256" key="2">
    <source>
        <dbReference type="ARBA" id="ARBA00004141"/>
    </source>
</evidence>
<evidence type="ECO:0000256" key="4">
    <source>
        <dbReference type="ARBA" id="ARBA00022692"/>
    </source>
</evidence>
<dbReference type="NCBIfam" id="TIGR01972">
    <property type="entry name" value="NDH_I_M"/>
    <property type="match status" value="1"/>
</dbReference>
<geneLocation type="mitochondrion" evidence="9"/>
<feature type="domain" description="NADH:quinone oxidoreductase/Mrp antiporter transmembrane" evidence="8">
    <location>
        <begin position="129"/>
        <end position="409"/>
    </location>
</feature>
<feature type="transmembrane region" description="Helical" evidence="7">
    <location>
        <begin position="266"/>
        <end position="287"/>
    </location>
</feature>
<protein>
    <recommendedName>
        <fullName evidence="7">NADH-ubiquinone oxidoreductase chain 4</fullName>
        <ecNumber evidence="7">7.1.1.2</ecNumber>
    </recommendedName>
</protein>
<proteinExistence type="inferred from homology"/>
<keyword evidence="7" id="KW-0520">NAD</keyword>
<reference evidence="10" key="3">
    <citation type="submission" date="2019-03" db="EMBL/GenBank/DDBJ databases">
        <title>Phycologia Chloroplast and mitochondrial genomes of Kumanoa mahlacensis.</title>
        <authorList>
            <person name="Fang K."/>
        </authorList>
    </citation>
    <scope>NUCLEOTIDE SEQUENCE</scope>
    <source>
        <strain evidence="10">SAS-FKP1701</strain>
    </source>
</reference>
<reference evidence="9" key="2">
    <citation type="submission" date="2018-01" db="EMBL/GenBank/DDBJ databases">
        <authorList>
            <person name="Gaut B.S."/>
            <person name="Morton B.R."/>
            <person name="Clegg M.T."/>
            <person name="Duvall M.R."/>
        </authorList>
    </citation>
    <scope>NUCLEOTIDE SEQUENCE</scope>
    <source>
        <strain evidence="9">J.0229</strain>
    </source>
</reference>
<feature type="transmembrane region" description="Helical" evidence="7">
    <location>
        <begin position="299"/>
        <end position="319"/>
    </location>
</feature>
<feature type="transmembrane region" description="Helical" evidence="7">
    <location>
        <begin position="402"/>
        <end position="424"/>
    </location>
</feature>
<keyword evidence="4 7" id="KW-0812">Transmembrane</keyword>
<keyword evidence="7 9" id="KW-0496">Mitochondrion</keyword>
<feature type="transmembrane region" description="Helical" evidence="7">
    <location>
        <begin position="240"/>
        <end position="260"/>
    </location>
</feature>
<dbReference type="EC" id="7.1.1.2" evidence="7"/>
<feature type="transmembrane region" description="Helical" evidence="7">
    <location>
        <begin position="131"/>
        <end position="152"/>
    </location>
</feature>
<feature type="transmembrane region" description="Helical" evidence="7">
    <location>
        <begin position="325"/>
        <end position="347"/>
    </location>
</feature>
<evidence type="ECO:0000256" key="5">
    <source>
        <dbReference type="ARBA" id="ARBA00022989"/>
    </source>
</evidence>
<dbReference type="InterPro" id="IPR001750">
    <property type="entry name" value="ND/Mrp_TM"/>
</dbReference>
<feature type="transmembrane region" description="Helical" evidence="7">
    <location>
        <begin position="448"/>
        <end position="465"/>
    </location>
</feature>
<keyword evidence="5 7" id="KW-1133">Transmembrane helix</keyword>
<dbReference type="GO" id="GO:0048039">
    <property type="term" value="F:ubiquinone binding"/>
    <property type="evidence" value="ECO:0007669"/>
    <property type="project" value="TreeGrafter"/>
</dbReference>
<evidence type="ECO:0000256" key="1">
    <source>
        <dbReference type="ARBA" id="ARBA00003257"/>
    </source>
</evidence>
<dbReference type="AlphaFoldDB" id="A0A343UXW3"/>
<feature type="transmembrane region" description="Helical" evidence="7">
    <location>
        <begin position="32"/>
        <end position="50"/>
    </location>
</feature>
<dbReference type="GO" id="GO:0015990">
    <property type="term" value="P:electron transport coupled proton transport"/>
    <property type="evidence" value="ECO:0007669"/>
    <property type="project" value="TreeGrafter"/>
</dbReference>
<feature type="transmembrane region" description="Helical" evidence="7">
    <location>
        <begin position="206"/>
        <end position="228"/>
    </location>
</feature>
<keyword evidence="7" id="KW-0249">Electron transport</keyword>
<keyword evidence="7" id="KW-0830">Ubiquinone</keyword>
<dbReference type="NCBIfam" id="NF004499">
    <property type="entry name" value="PRK05846.1-3"/>
    <property type="match status" value="1"/>
</dbReference>
<comment type="catalytic activity">
    <reaction evidence="7">
        <text>a ubiquinone + NADH + 5 H(+)(in) = a ubiquinol + NAD(+) + 4 H(+)(out)</text>
        <dbReference type="Rhea" id="RHEA:29091"/>
        <dbReference type="Rhea" id="RHEA-COMP:9565"/>
        <dbReference type="Rhea" id="RHEA-COMP:9566"/>
        <dbReference type="ChEBI" id="CHEBI:15378"/>
        <dbReference type="ChEBI" id="CHEBI:16389"/>
        <dbReference type="ChEBI" id="CHEBI:17976"/>
        <dbReference type="ChEBI" id="CHEBI:57540"/>
        <dbReference type="ChEBI" id="CHEBI:57945"/>
        <dbReference type="EC" id="7.1.1.2"/>
    </reaction>
</comment>
<gene>
    <name evidence="9" type="primary">nad4</name>
</gene>
<dbReference type="RefSeq" id="YP_009515564.1">
    <property type="nucleotide sequence ID" value="NC_039406.1"/>
</dbReference>
<dbReference type="EMBL" id="MG787096">
    <property type="protein sequence ID" value="AVK39520.1"/>
    <property type="molecule type" value="Genomic_DNA"/>
</dbReference>
<evidence type="ECO:0000313" key="9">
    <source>
        <dbReference type="EMBL" id="AVK39520.1"/>
    </source>
</evidence>
<evidence type="ECO:0000313" key="10">
    <source>
        <dbReference type="EMBL" id="UEQ11848.1"/>
    </source>
</evidence>
<dbReference type="GO" id="GO:0042773">
    <property type="term" value="P:ATP synthesis coupled electron transport"/>
    <property type="evidence" value="ECO:0007669"/>
    <property type="project" value="InterPro"/>
</dbReference>
<evidence type="ECO:0000256" key="6">
    <source>
        <dbReference type="ARBA" id="ARBA00023136"/>
    </source>
</evidence>
<accession>A0A343UXW3</accession>
<evidence type="ECO:0000256" key="7">
    <source>
        <dbReference type="RuleBase" id="RU003297"/>
    </source>
</evidence>
<dbReference type="GO" id="GO:0008137">
    <property type="term" value="F:NADH dehydrogenase (ubiquinone) activity"/>
    <property type="evidence" value="ECO:0007669"/>
    <property type="project" value="UniProtKB-UniRule"/>
</dbReference>
<dbReference type="EMBL" id="MK611801">
    <property type="protein sequence ID" value="UEQ11848.1"/>
    <property type="molecule type" value="Genomic_DNA"/>
</dbReference>
<reference evidence="9" key="1">
    <citation type="journal article" date="2018" name="Mitochondrial DNA Part B Resour">
        <title>Complete mitochondrial genomes of six species of the freshwater red algal order Batrachospermales (Rhodophyta).</title>
        <authorList>
            <person name="Paiano M.O."/>
            <person name="Del Cortona A."/>
            <person name="Costa J.F."/>
            <person name="Liu S.-L."/>
            <person name="Verbruggen H."/>
            <person name="De Clerck O."/>
            <person name="Necchi O."/>
        </authorList>
    </citation>
    <scope>NUCLEOTIDE SEQUENCE</scope>
    <source>
        <strain evidence="9">J.0229</strain>
    </source>
</reference>
<name>A0A343UXW3_9FLOR</name>
<feature type="transmembrane region" description="Helical" evidence="7">
    <location>
        <begin position="164"/>
        <end position="186"/>
    </location>
</feature>
<comment type="function">
    <text evidence="7">Core subunit of the mitochondrial membrane respiratory chain NADH dehydrogenase (Complex I) which catalyzes electron transfer from NADH through the respiratory chain, using ubiquinone as an electron acceptor. Essential for the catalytic activity and assembly of complex I.</text>
</comment>
<dbReference type="PRINTS" id="PR01437">
    <property type="entry name" value="NUOXDRDTASE4"/>
</dbReference>